<proteinExistence type="predicted"/>
<dbReference type="AlphaFoldDB" id="A0A6N3EXN5"/>
<gene>
    <name evidence="1" type="ORF">CPLFYP93_02290</name>
</gene>
<dbReference type="RefSeq" id="WP_156561660.1">
    <property type="nucleotide sequence ID" value="NZ_CACRTV010000057.1"/>
</dbReference>
<dbReference type="EMBL" id="CACRTV010000057">
    <property type="protein sequence ID" value="VYU44351.1"/>
    <property type="molecule type" value="Genomic_DNA"/>
</dbReference>
<organism evidence="1">
    <name type="scientific">Clostridium paraputrificum</name>
    <dbReference type="NCBI Taxonomy" id="29363"/>
    <lineage>
        <taxon>Bacteria</taxon>
        <taxon>Bacillati</taxon>
        <taxon>Bacillota</taxon>
        <taxon>Clostridia</taxon>
        <taxon>Eubacteriales</taxon>
        <taxon>Clostridiaceae</taxon>
        <taxon>Clostridium</taxon>
    </lineage>
</organism>
<protein>
    <submittedName>
        <fullName evidence="1">Uncharacterized protein</fullName>
    </submittedName>
</protein>
<accession>A0A6N3EXN5</accession>
<sequence>MGLYDNWKDNHINELQTLVERICTKQLDAGIPYILLWDLRAELKDRGIECLDSLEEVLTSLDCKVIPMEKQSYVVFNNLTIEELQQEIEKHEGSSFARTTKNILGGLVSIFGRLH</sequence>
<name>A0A6N3EXN5_9CLOT</name>
<evidence type="ECO:0000313" key="1">
    <source>
        <dbReference type="EMBL" id="VYU44351.1"/>
    </source>
</evidence>
<reference evidence="1" key="1">
    <citation type="submission" date="2019-11" db="EMBL/GenBank/DDBJ databases">
        <authorList>
            <person name="Feng L."/>
        </authorList>
    </citation>
    <scope>NUCLEOTIDE SEQUENCE</scope>
    <source>
        <strain evidence="1">CParaputrificumLFYP93</strain>
    </source>
</reference>